<dbReference type="Pfam" id="PF00168">
    <property type="entry name" value="C2"/>
    <property type="match status" value="1"/>
</dbReference>
<dbReference type="SUPFAM" id="SSF49562">
    <property type="entry name" value="C2 domain (Calcium/lipid-binding domain, CaLB)"/>
    <property type="match status" value="1"/>
</dbReference>
<evidence type="ECO:0000313" key="2">
    <source>
        <dbReference type="EMBL" id="KAK1357014.1"/>
    </source>
</evidence>
<dbReference type="Gene3D" id="2.60.40.150">
    <property type="entry name" value="C2 domain"/>
    <property type="match status" value="1"/>
</dbReference>
<protein>
    <recommendedName>
        <fullName evidence="1">C2 domain-containing protein</fullName>
    </recommendedName>
</protein>
<dbReference type="PANTHER" id="PTHR10774">
    <property type="entry name" value="EXTENDED SYNAPTOTAGMIN-RELATED"/>
    <property type="match status" value="1"/>
</dbReference>
<sequence length="197" mass="22641">MDILGTSDPYVKLSLSGERLPSKKTTIKKRNLNPEWNENFKLLVKDPQSQILNINVFDWDKVCLINFCLCFLILFNRNKKAITLNVSENQFGYRSTVILHSSVASRGLGGRDSRGFFPIPWIFWVFPFKYLIILGSRLMTHHHYCCVFDDLQREEYRSLSYPSGLFSPSLCGVSNGLICLATSLGYYSKVLLWNPTI</sequence>
<reference evidence="2" key="2">
    <citation type="submission" date="2023-05" db="EMBL/GenBank/DDBJ databases">
        <authorList>
            <person name="Schelkunov M.I."/>
        </authorList>
    </citation>
    <scope>NUCLEOTIDE SEQUENCE</scope>
    <source>
        <strain evidence="2">Hsosn_3</strain>
        <tissue evidence="2">Leaf</tissue>
    </source>
</reference>
<dbReference type="CDD" id="cd00030">
    <property type="entry name" value="C2"/>
    <property type="match status" value="1"/>
</dbReference>
<gene>
    <name evidence="2" type="ORF">POM88_050270</name>
</gene>
<feature type="domain" description="C2" evidence="1">
    <location>
        <begin position="1"/>
        <end position="93"/>
    </location>
</feature>
<dbReference type="GO" id="GO:0008289">
    <property type="term" value="F:lipid binding"/>
    <property type="evidence" value="ECO:0007669"/>
    <property type="project" value="InterPro"/>
</dbReference>
<dbReference type="InterPro" id="IPR045050">
    <property type="entry name" value="Synaptotagmin_plant"/>
</dbReference>
<organism evidence="2 3">
    <name type="scientific">Heracleum sosnowskyi</name>
    <dbReference type="NCBI Taxonomy" id="360622"/>
    <lineage>
        <taxon>Eukaryota</taxon>
        <taxon>Viridiplantae</taxon>
        <taxon>Streptophyta</taxon>
        <taxon>Embryophyta</taxon>
        <taxon>Tracheophyta</taxon>
        <taxon>Spermatophyta</taxon>
        <taxon>Magnoliopsida</taxon>
        <taxon>eudicotyledons</taxon>
        <taxon>Gunneridae</taxon>
        <taxon>Pentapetalae</taxon>
        <taxon>asterids</taxon>
        <taxon>campanulids</taxon>
        <taxon>Apiales</taxon>
        <taxon>Apiaceae</taxon>
        <taxon>Apioideae</taxon>
        <taxon>apioid superclade</taxon>
        <taxon>Tordylieae</taxon>
        <taxon>Tordyliinae</taxon>
        <taxon>Heracleum</taxon>
    </lineage>
</organism>
<accession>A0AAD8GZF9</accession>
<dbReference type="GO" id="GO:0005783">
    <property type="term" value="C:endoplasmic reticulum"/>
    <property type="evidence" value="ECO:0007669"/>
    <property type="project" value="TreeGrafter"/>
</dbReference>
<dbReference type="InterPro" id="IPR000008">
    <property type="entry name" value="C2_dom"/>
</dbReference>
<dbReference type="InterPro" id="IPR035892">
    <property type="entry name" value="C2_domain_sf"/>
</dbReference>
<dbReference type="PRINTS" id="PR00360">
    <property type="entry name" value="C2DOMAIN"/>
</dbReference>
<dbReference type="PANTHER" id="PTHR10774:SF62">
    <property type="entry name" value="SYNAPTOTAGMIN-3"/>
    <property type="match status" value="1"/>
</dbReference>
<keyword evidence="3" id="KW-1185">Reference proteome</keyword>
<dbReference type="AlphaFoldDB" id="A0AAD8GZF9"/>
<dbReference type="SMART" id="SM00239">
    <property type="entry name" value="C2"/>
    <property type="match status" value="1"/>
</dbReference>
<reference evidence="2" key="1">
    <citation type="submission" date="2023-02" db="EMBL/GenBank/DDBJ databases">
        <title>Genome of toxic invasive species Heracleum sosnowskyi carries increased number of genes despite the absence of recent whole-genome duplications.</title>
        <authorList>
            <person name="Schelkunov M."/>
            <person name="Shtratnikova V."/>
            <person name="Makarenko M."/>
            <person name="Klepikova A."/>
            <person name="Omelchenko D."/>
            <person name="Novikova G."/>
            <person name="Obukhova E."/>
            <person name="Bogdanov V."/>
            <person name="Penin A."/>
            <person name="Logacheva M."/>
        </authorList>
    </citation>
    <scope>NUCLEOTIDE SEQUENCE</scope>
    <source>
        <strain evidence="2">Hsosn_3</strain>
        <tissue evidence="2">Leaf</tissue>
    </source>
</reference>
<name>A0AAD8GZF9_9APIA</name>
<comment type="caution">
    <text evidence="2">The sequence shown here is derived from an EMBL/GenBank/DDBJ whole genome shotgun (WGS) entry which is preliminary data.</text>
</comment>
<proteinExistence type="predicted"/>
<dbReference type="PROSITE" id="PS50004">
    <property type="entry name" value="C2"/>
    <property type="match status" value="1"/>
</dbReference>
<evidence type="ECO:0000313" key="3">
    <source>
        <dbReference type="Proteomes" id="UP001237642"/>
    </source>
</evidence>
<dbReference type="EMBL" id="JAUIZM010000011">
    <property type="protein sequence ID" value="KAK1357014.1"/>
    <property type="molecule type" value="Genomic_DNA"/>
</dbReference>
<evidence type="ECO:0000259" key="1">
    <source>
        <dbReference type="PROSITE" id="PS50004"/>
    </source>
</evidence>
<dbReference type="Proteomes" id="UP001237642">
    <property type="component" value="Unassembled WGS sequence"/>
</dbReference>